<comment type="subcellular location">
    <subcellularLocation>
        <location evidence="2">Cell membrane</location>
    </subcellularLocation>
</comment>
<keyword evidence="5" id="KW-0808">Transferase</keyword>
<dbReference type="SUPFAM" id="SSF47384">
    <property type="entry name" value="Homodimeric domain of signal transducing histidine kinase"/>
    <property type="match status" value="1"/>
</dbReference>
<dbReference type="InterPro" id="IPR004358">
    <property type="entry name" value="Sig_transdc_His_kin-like_C"/>
</dbReference>
<keyword evidence="9" id="KW-0902">Two-component regulatory system</keyword>
<evidence type="ECO:0000256" key="9">
    <source>
        <dbReference type="ARBA" id="ARBA00023012"/>
    </source>
</evidence>
<proteinExistence type="predicted"/>
<evidence type="ECO:0000256" key="1">
    <source>
        <dbReference type="ARBA" id="ARBA00000085"/>
    </source>
</evidence>
<keyword evidence="6 11" id="KW-0812">Transmembrane</keyword>
<evidence type="ECO:0000259" key="12">
    <source>
        <dbReference type="PROSITE" id="PS50109"/>
    </source>
</evidence>
<dbReference type="EMBL" id="JBHTAJ010000005">
    <property type="protein sequence ID" value="MFC7178613.1"/>
    <property type="molecule type" value="Genomic_DNA"/>
</dbReference>
<dbReference type="InterPro" id="IPR003594">
    <property type="entry name" value="HATPase_dom"/>
</dbReference>
<gene>
    <name evidence="13" type="ORF">ACFQMG_03425</name>
</gene>
<keyword evidence="8 11" id="KW-1133">Transmembrane helix</keyword>
<evidence type="ECO:0000256" key="8">
    <source>
        <dbReference type="ARBA" id="ARBA00022989"/>
    </source>
</evidence>
<dbReference type="InterPro" id="IPR003661">
    <property type="entry name" value="HisK_dim/P_dom"/>
</dbReference>
<dbReference type="Pfam" id="PF02518">
    <property type="entry name" value="HATPase_c"/>
    <property type="match status" value="1"/>
</dbReference>
<dbReference type="Gene3D" id="1.10.287.130">
    <property type="match status" value="1"/>
</dbReference>
<dbReference type="Pfam" id="PF00512">
    <property type="entry name" value="HisKA"/>
    <property type="match status" value="1"/>
</dbReference>
<keyword evidence="10 11" id="KW-0472">Membrane</keyword>
<evidence type="ECO:0000256" key="7">
    <source>
        <dbReference type="ARBA" id="ARBA00022777"/>
    </source>
</evidence>
<evidence type="ECO:0000256" key="3">
    <source>
        <dbReference type="ARBA" id="ARBA00012438"/>
    </source>
</evidence>
<keyword evidence="4" id="KW-0597">Phosphoprotein</keyword>
<protein>
    <recommendedName>
        <fullName evidence="3">histidine kinase</fullName>
        <ecNumber evidence="3">2.7.13.3</ecNumber>
    </recommendedName>
</protein>
<feature type="transmembrane region" description="Helical" evidence="11">
    <location>
        <begin position="25"/>
        <end position="44"/>
    </location>
</feature>
<dbReference type="GO" id="GO:0016301">
    <property type="term" value="F:kinase activity"/>
    <property type="evidence" value="ECO:0007669"/>
    <property type="project" value="UniProtKB-KW"/>
</dbReference>
<dbReference type="PRINTS" id="PR00344">
    <property type="entry name" value="BCTRLSENSOR"/>
</dbReference>
<evidence type="ECO:0000256" key="6">
    <source>
        <dbReference type="ARBA" id="ARBA00022692"/>
    </source>
</evidence>
<dbReference type="Proteomes" id="UP001596435">
    <property type="component" value="Unassembled WGS sequence"/>
</dbReference>
<evidence type="ECO:0000256" key="5">
    <source>
        <dbReference type="ARBA" id="ARBA00022679"/>
    </source>
</evidence>
<evidence type="ECO:0000256" key="10">
    <source>
        <dbReference type="ARBA" id="ARBA00023136"/>
    </source>
</evidence>
<name>A0ABW2FUP7_9ACTN</name>
<dbReference type="PANTHER" id="PTHR45436:SF5">
    <property type="entry name" value="SENSOR HISTIDINE KINASE TRCS"/>
    <property type="match status" value="1"/>
</dbReference>
<dbReference type="InterPro" id="IPR005467">
    <property type="entry name" value="His_kinase_dom"/>
</dbReference>
<sequence>MTTVKKRAARSPARRSLSLLRRRLTAAYTGIVAVGLAALSLLVLRTDARSWQAAEYDEMGRRAAVVTSLIYYERGRIQLDGLQDDEATTGSPQVTVLLGPAGGAEAPFRPAFASRHQRFPMSAAHLHTVAATAMAQDRTVTREGTDDTGRPVHLLAAPFYEDGTQRVAGAVVVVGDPLRGSAEHRRLAATLALACAAFTLLGAAAGHALSGRSLRPAWQALDQQERLLADAAHELRTPVAVMRGAVDLAEIAPGALAEHLPRLRRASDRMADVIENLLARGRLRAGVDVLRREPVRLDQLVEAVCAELPPEACLLTLDTAATVVAVDPGLARLAVRNLLDNALRHGTSAAGPHAGTAEVAVTVRGAEVVVADRGPGLDPREIPLVLTRFHSPGGGTGIGLSLVDRVAVAHGGSIRIAARPGGGAVFTLRLARDARRGRWRRPGTRAVRPSDGR</sequence>
<feature type="domain" description="Histidine kinase" evidence="12">
    <location>
        <begin position="230"/>
        <end position="434"/>
    </location>
</feature>
<dbReference type="InterPro" id="IPR050428">
    <property type="entry name" value="TCS_sensor_his_kinase"/>
</dbReference>
<evidence type="ECO:0000256" key="2">
    <source>
        <dbReference type="ARBA" id="ARBA00004236"/>
    </source>
</evidence>
<reference evidence="14" key="1">
    <citation type="journal article" date="2019" name="Int. J. Syst. Evol. Microbiol.">
        <title>The Global Catalogue of Microorganisms (GCM) 10K type strain sequencing project: providing services to taxonomists for standard genome sequencing and annotation.</title>
        <authorList>
            <consortium name="The Broad Institute Genomics Platform"/>
            <consortium name="The Broad Institute Genome Sequencing Center for Infectious Disease"/>
            <person name="Wu L."/>
            <person name="Ma J."/>
        </authorList>
    </citation>
    <scope>NUCLEOTIDE SEQUENCE [LARGE SCALE GENOMIC DNA]</scope>
    <source>
        <strain evidence="14">CGMCC 1.12859</strain>
    </source>
</reference>
<keyword evidence="14" id="KW-1185">Reference proteome</keyword>
<dbReference type="RefSeq" id="WP_345709333.1">
    <property type="nucleotide sequence ID" value="NZ_BAABKV010000001.1"/>
</dbReference>
<evidence type="ECO:0000256" key="11">
    <source>
        <dbReference type="SAM" id="Phobius"/>
    </source>
</evidence>
<organism evidence="13 14">
    <name type="scientific">Kitasatospora paranensis</name>
    <dbReference type="NCBI Taxonomy" id="258053"/>
    <lineage>
        <taxon>Bacteria</taxon>
        <taxon>Bacillati</taxon>
        <taxon>Actinomycetota</taxon>
        <taxon>Actinomycetes</taxon>
        <taxon>Kitasatosporales</taxon>
        <taxon>Streptomycetaceae</taxon>
        <taxon>Kitasatospora</taxon>
    </lineage>
</organism>
<accession>A0ABW2FUP7</accession>
<keyword evidence="7 13" id="KW-0418">Kinase</keyword>
<dbReference type="SMART" id="SM00387">
    <property type="entry name" value="HATPase_c"/>
    <property type="match status" value="1"/>
</dbReference>
<evidence type="ECO:0000313" key="14">
    <source>
        <dbReference type="Proteomes" id="UP001596435"/>
    </source>
</evidence>
<comment type="catalytic activity">
    <reaction evidence="1">
        <text>ATP + protein L-histidine = ADP + protein N-phospho-L-histidine.</text>
        <dbReference type="EC" id="2.7.13.3"/>
    </reaction>
</comment>
<dbReference type="InterPro" id="IPR036890">
    <property type="entry name" value="HATPase_C_sf"/>
</dbReference>
<dbReference type="Gene3D" id="3.30.565.10">
    <property type="entry name" value="Histidine kinase-like ATPase, C-terminal domain"/>
    <property type="match status" value="1"/>
</dbReference>
<comment type="caution">
    <text evidence="13">The sequence shown here is derived from an EMBL/GenBank/DDBJ whole genome shotgun (WGS) entry which is preliminary data.</text>
</comment>
<dbReference type="SUPFAM" id="SSF55874">
    <property type="entry name" value="ATPase domain of HSP90 chaperone/DNA topoisomerase II/histidine kinase"/>
    <property type="match status" value="1"/>
</dbReference>
<dbReference type="InterPro" id="IPR036097">
    <property type="entry name" value="HisK_dim/P_sf"/>
</dbReference>
<dbReference type="EC" id="2.7.13.3" evidence="3"/>
<evidence type="ECO:0000256" key="4">
    <source>
        <dbReference type="ARBA" id="ARBA00022553"/>
    </source>
</evidence>
<dbReference type="CDD" id="cd00082">
    <property type="entry name" value="HisKA"/>
    <property type="match status" value="1"/>
</dbReference>
<dbReference type="PROSITE" id="PS50109">
    <property type="entry name" value="HIS_KIN"/>
    <property type="match status" value="1"/>
</dbReference>
<dbReference type="SMART" id="SM00388">
    <property type="entry name" value="HisKA"/>
    <property type="match status" value="1"/>
</dbReference>
<evidence type="ECO:0000313" key="13">
    <source>
        <dbReference type="EMBL" id="MFC7178613.1"/>
    </source>
</evidence>
<dbReference type="PANTHER" id="PTHR45436">
    <property type="entry name" value="SENSOR HISTIDINE KINASE YKOH"/>
    <property type="match status" value="1"/>
</dbReference>